<dbReference type="SMR" id="A0A1I7SIQ4"/>
<dbReference type="OrthoDB" id="1702480at2759"/>
<evidence type="ECO:0000313" key="7">
    <source>
        <dbReference type="Proteomes" id="UP000659654"/>
    </source>
</evidence>
<proteinExistence type="inferred from homology"/>
<evidence type="ECO:0000256" key="2">
    <source>
        <dbReference type="ARBA" id="ARBA00022980"/>
    </source>
</evidence>
<evidence type="ECO:0000313" key="5">
    <source>
        <dbReference type="EMBL" id="CAG9114239.1"/>
    </source>
</evidence>
<dbReference type="InterPro" id="IPR001892">
    <property type="entry name" value="Ribosomal_uS13"/>
</dbReference>
<accession>A0A1I7SIQ4</accession>
<dbReference type="GO" id="GO:0003723">
    <property type="term" value="F:RNA binding"/>
    <property type="evidence" value="ECO:0007669"/>
    <property type="project" value="InterPro"/>
</dbReference>
<gene>
    <name evidence="4" type="ORF">BXYJ_LOCUS8437</name>
</gene>
<dbReference type="Pfam" id="PF00416">
    <property type="entry name" value="Ribosomal_S13"/>
    <property type="match status" value="1"/>
</dbReference>
<dbReference type="EMBL" id="CAJFCV020000004">
    <property type="protein sequence ID" value="CAG9114239.1"/>
    <property type="molecule type" value="Genomic_DNA"/>
</dbReference>
<dbReference type="Gene3D" id="4.10.910.10">
    <property type="entry name" value="30s ribosomal protein s13, domain 2"/>
    <property type="match status" value="1"/>
</dbReference>
<dbReference type="Proteomes" id="UP000659654">
    <property type="component" value="Unassembled WGS sequence"/>
</dbReference>
<evidence type="ECO:0000313" key="8">
    <source>
        <dbReference type="WBParaSite" id="BXY_1292700.1"/>
    </source>
</evidence>
<protein>
    <submittedName>
        <fullName evidence="4">(pine wood nematode) hypothetical protein</fullName>
    </submittedName>
</protein>
<evidence type="ECO:0000256" key="3">
    <source>
        <dbReference type="ARBA" id="ARBA00023274"/>
    </source>
</evidence>
<name>A0A1I7SIQ4_BURXY</name>
<keyword evidence="2" id="KW-0689">Ribosomal protein</keyword>
<dbReference type="Proteomes" id="UP000582659">
    <property type="component" value="Unassembled WGS sequence"/>
</dbReference>
<evidence type="ECO:0000313" key="6">
    <source>
        <dbReference type="Proteomes" id="UP000095284"/>
    </source>
</evidence>
<keyword evidence="3" id="KW-0687">Ribonucleoprotein</keyword>
<reference evidence="8" key="1">
    <citation type="submission" date="2016-11" db="UniProtKB">
        <authorList>
            <consortium name="WormBaseParasite"/>
        </authorList>
    </citation>
    <scope>IDENTIFICATION</scope>
</reference>
<evidence type="ECO:0000313" key="4">
    <source>
        <dbReference type="EMBL" id="CAD5225224.1"/>
    </source>
</evidence>
<dbReference type="Proteomes" id="UP000095284">
    <property type="component" value="Unplaced"/>
</dbReference>
<dbReference type="EMBL" id="CAJFDI010000004">
    <property type="protein sequence ID" value="CAD5225224.1"/>
    <property type="molecule type" value="Genomic_DNA"/>
</dbReference>
<reference evidence="5" key="2">
    <citation type="submission" date="2020-08" db="EMBL/GenBank/DDBJ databases">
        <authorList>
            <person name="Kikuchi T."/>
        </authorList>
    </citation>
    <scope>NUCLEOTIDE SEQUENCE</scope>
    <source>
        <strain evidence="4">Ka4C1</strain>
    </source>
</reference>
<keyword evidence="7" id="KW-1185">Reference proteome</keyword>
<dbReference type="WBParaSite" id="BXY_1292700.1">
    <property type="protein sequence ID" value="BXY_1292700.1"/>
    <property type="gene ID" value="BXY_1292700"/>
</dbReference>
<organism evidence="6 8">
    <name type="scientific">Bursaphelenchus xylophilus</name>
    <name type="common">Pinewood nematode worm</name>
    <name type="synonym">Aphelenchoides xylophilus</name>
    <dbReference type="NCBI Taxonomy" id="6326"/>
    <lineage>
        <taxon>Eukaryota</taxon>
        <taxon>Metazoa</taxon>
        <taxon>Ecdysozoa</taxon>
        <taxon>Nematoda</taxon>
        <taxon>Chromadorea</taxon>
        <taxon>Rhabditida</taxon>
        <taxon>Tylenchina</taxon>
        <taxon>Tylenchomorpha</taxon>
        <taxon>Aphelenchoidea</taxon>
        <taxon>Aphelenchoididae</taxon>
        <taxon>Bursaphelenchus</taxon>
    </lineage>
</organism>
<sequence length="80" mass="8964">MGDSEPTVRKKDNKDGKCTQVTSIALESRLHDDLKRMKKIRLHRGLRHAGFKVPHMNVSYSDHKVSLIVNVATPSGKSPD</sequence>
<dbReference type="GO" id="GO:0006412">
    <property type="term" value="P:translation"/>
    <property type="evidence" value="ECO:0007669"/>
    <property type="project" value="InterPro"/>
</dbReference>
<dbReference type="AlphaFoldDB" id="A0A1I7SIQ4"/>
<evidence type="ECO:0000256" key="1">
    <source>
        <dbReference type="ARBA" id="ARBA00008080"/>
    </source>
</evidence>
<dbReference type="GO" id="GO:0003735">
    <property type="term" value="F:structural constituent of ribosome"/>
    <property type="evidence" value="ECO:0007669"/>
    <property type="project" value="InterPro"/>
</dbReference>
<dbReference type="GO" id="GO:0005840">
    <property type="term" value="C:ribosome"/>
    <property type="evidence" value="ECO:0007669"/>
    <property type="project" value="UniProtKB-KW"/>
</dbReference>
<comment type="similarity">
    <text evidence="1">Belongs to the universal ribosomal protein uS13 family.</text>
</comment>
<dbReference type="GO" id="GO:1990904">
    <property type="term" value="C:ribonucleoprotein complex"/>
    <property type="evidence" value="ECO:0007669"/>
    <property type="project" value="UniProtKB-KW"/>
</dbReference>
<dbReference type="InterPro" id="IPR027437">
    <property type="entry name" value="Rbsml_uS13_C"/>
</dbReference>